<dbReference type="PANTHER" id="PTHR36766:SF61">
    <property type="entry name" value="NB-ARC DOMAIN DISEASE RESISTANCE PROTEIN"/>
    <property type="match status" value="1"/>
</dbReference>
<dbReference type="SUPFAM" id="SSF52058">
    <property type="entry name" value="L domain-like"/>
    <property type="match status" value="2"/>
</dbReference>
<dbReference type="EMBL" id="MNCJ02000328">
    <property type="protein sequence ID" value="KAF5775941.1"/>
    <property type="molecule type" value="Genomic_DNA"/>
</dbReference>
<feature type="domain" description="Disease resistance N-terminal" evidence="8">
    <location>
        <begin position="69"/>
        <end position="153"/>
    </location>
</feature>
<dbReference type="Pfam" id="PF25019">
    <property type="entry name" value="LRR_R13L1-DRL21"/>
    <property type="match status" value="1"/>
</dbReference>
<feature type="domain" description="Disease resistance protein At4g27190-like leucine-rich repeats" evidence="9">
    <location>
        <begin position="1124"/>
        <end position="1248"/>
    </location>
</feature>
<keyword evidence="13" id="KW-1185">Reference proteome</keyword>
<reference evidence="12" key="2">
    <citation type="submission" date="2020-06" db="EMBL/GenBank/DDBJ databases">
        <title>Helianthus annuus Genome sequencing and assembly Release 2.</title>
        <authorList>
            <person name="Gouzy J."/>
            <person name="Langlade N."/>
            <person name="Munos S."/>
        </authorList>
    </citation>
    <scope>NUCLEOTIDE SEQUENCE</scope>
    <source>
        <tissue evidence="12">Leaves</tissue>
    </source>
</reference>
<keyword evidence="3" id="KW-0677">Repeat</keyword>
<dbReference type="InterPro" id="IPR036388">
    <property type="entry name" value="WH-like_DNA-bd_sf"/>
</dbReference>
<dbReference type="InterPro" id="IPR027417">
    <property type="entry name" value="P-loop_NTPase"/>
</dbReference>
<organism evidence="12 13">
    <name type="scientific">Helianthus annuus</name>
    <name type="common">Common sunflower</name>
    <dbReference type="NCBI Taxonomy" id="4232"/>
    <lineage>
        <taxon>Eukaryota</taxon>
        <taxon>Viridiplantae</taxon>
        <taxon>Streptophyta</taxon>
        <taxon>Embryophyta</taxon>
        <taxon>Tracheophyta</taxon>
        <taxon>Spermatophyta</taxon>
        <taxon>Magnoliopsida</taxon>
        <taxon>eudicotyledons</taxon>
        <taxon>Gunneridae</taxon>
        <taxon>Pentapetalae</taxon>
        <taxon>asterids</taxon>
        <taxon>campanulids</taxon>
        <taxon>Asterales</taxon>
        <taxon>Asteraceae</taxon>
        <taxon>Asteroideae</taxon>
        <taxon>Heliantheae alliance</taxon>
        <taxon>Heliantheae</taxon>
        <taxon>Helianthus</taxon>
    </lineage>
</organism>
<evidence type="ECO:0000256" key="5">
    <source>
        <dbReference type="ARBA" id="ARBA00022821"/>
    </source>
</evidence>
<evidence type="ECO:0000313" key="13">
    <source>
        <dbReference type="Proteomes" id="UP000215914"/>
    </source>
</evidence>
<accession>A0A9K3ENL4</accession>
<evidence type="ECO:0000259" key="11">
    <source>
        <dbReference type="Pfam" id="PF25019"/>
    </source>
</evidence>
<comment type="similarity">
    <text evidence="1">Belongs to the disease resistance NB-LRR family.</text>
</comment>
<dbReference type="GO" id="GO:0051707">
    <property type="term" value="P:response to other organism"/>
    <property type="evidence" value="ECO:0007669"/>
    <property type="project" value="UniProtKB-ARBA"/>
</dbReference>
<evidence type="ECO:0000259" key="7">
    <source>
        <dbReference type="Pfam" id="PF00931"/>
    </source>
</evidence>
<dbReference type="Gene3D" id="3.80.10.10">
    <property type="entry name" value="Ribonuclease Inhibitor"/>
    <property type="match status" value="3"/>
</dbReference>
<dbReference type="Pfam" id="PF23247">
    <property type="entry name" value="LRR_RPS2"/>
    <property type="match status" value="1"/>
</dbReference>
<dbReference type="Gene3D" id="1.10.8.430">
    <property type="entry name" value="Helical domain of apoptotic protease-activating factors"/>
    <property type="match status" value="1"/>
</dbReference>
<sequence>MSINCILFSVRSFLISSQTTPILSPLVSCLLYIHSIQITHQLLSFQFPISSLPLHCLLTMAETAASALLSVIFEKLTDEAFKKFARSQKIDSELNELQSTLSHIQDLLTDASEKEITEKSVKKWLNSLQHLAYDIDDVLDDVATEAMRRELTQESGAITSKVRDLIVPTCCTKFSLSQRLHHKLDSINTKLQHLENQKGDLGLIVKNEKPKNNNRGNETSLLESEVVGRESEKEKLLNKLLQDEPCKENFSVLPIVGMGGVGKTTLARFLYNDAQVKGRFELHAWVCVSDDFDISKITKTIFQAVSDENKEFADLNQLQVALKEKLKDKRFLLVLDDVWSENFNDWENLVLPFHSGARGSKVIMTSRKEQLLKMLGFDNLDHLKTLSSEDALSLFALHALGVDNFDLHPTLRPKGERIVEKCGRLPLALKAIGRLLRSKTDEEKWDEVLNSKIWDSKSVGDLSADWKVIFPALMLSYHELSANLKRLFAYCSLFPKDFLFDKKELVLLWLAEGFLYKPNAAKSPERLGYEYFEELLSRSFFQQSPNEELLFVMHDLMNDLATFVAGEFFSRDDNRMATEDLARYRHMSFIRDKYVAYHKFEAFKGAKGLRTLLPVYVGVDQWWDQFYLSSKILVDLLPELPLLRVLSLSRFIISEVPNSIGSLKHLRYLNLSKTDIKELPDNVGNLYNLETLIVFGCESLTKLPKSFLKLKKLRHFDMRDTPCLKKLPLGIGELKSLQTLTKIIIEGNNGFAITEIKGLKDLHGEISIEGLNKVQSSMHAREANLSLKGINKLELEWDDVSGRETLEKEILNELKPHSDKLKMLEVKYYKGIEFPNWVGDPSFHQLVQVSLHGCRKCTSLPPLGQLPSLKELLIQGMDDVKVISLELSRSTDVTFPSLEILRFEDMSSWKVWSTNSEVMFPRLRELRIKNCPKLIDVSLEALPSLRVLRIEGCGESVLRSLVQAASSTTKLKIRSILGVTDEVWRGVMVNFVAVEELCIQICDEIRYLWESDAEASKVLVNLKELKVWKCKNLVSLGEKEEDEDNTGSDLLSSLRKLVIDSCESMERLCCPNSIESLVIERCGSVRDVSLPRATTTGGGGQNLKSLDIWGCGNLKSINQLSNSTHLTSLAIISCPNMELFSDLHQLSNLTSLNIQGCKSIESFSDLELSNLTRLRIEGCESIESFPNLHLPNLTHLWIEGCKNMKAFGDLQLPNLISWRIDNCENLESFPDLQLSNLTMLKHMYIKGCPMIDASFPRGLWPPNLCFLQVGGLKKPISEWGSQNFPASLVDLTLYNEPDVRNFSQLSHLFPSSLTRLWIEMFDNLESLSRGLQHLTSLQHLYIDNCPKVNDLPETLLPSLLSLIIKHNCPKLKERCEGRGSHYWPLISHIPCIYI</sequence>
<dbReference type="InterPro" id="IPR042197">
    <property type="entry name" value="Apaf_helical"/>
</dbReference>
<keyword evidence="5" id="KW-0611">Plant defense</keyword>
<protein>
    <submittedName>
        <fullName evidence="12">P-loop containing nucleoside triphosphate hydrolase, leucine-rich repeat domain superfamily</fullName>
    </submittedName>
</protein>
<dbReference type="InterPro" id="IPR006553">
    <property type="entry name" value="Leu-rich_rpt_Cys-con_subtyp"/>
</dbReference>
<feature type="domain" description="R13L1/DRL21-like LRR repeat region" evidence="11">
    <location>
        <begin position="753"/>
        <end position="877"/>
    </location>
</feature>
<evidence type="ECO:0000256" key="3">
    <source>
        <dbReference type="ARBA" id="ARBA00022737"/>
    </source>
</evidence>
<dbReference type="PANTHER" id="PTHR36766">
    <property type="entry name" value="PLANT BROAD-SPECTRUM MILDEW RESISTANCE PROTEIN RPW8"/>
    <property type="match status" value="1"/>
</dbReference>
<dbReference type="SMART" id="SM00367">
    <property type="entry name" value="LRR_CC"/>
    <property type="match status" value="4"/>
</dbReference>
<evidence type="ECO:0000313" key="12">
    <source>
        <dbReference type="EMBL" id="KAF5775941.1"/>
    </source>
</evidence>
<dbReference type="InterPro" id="IPR057135">
    <property type="entry name" value="At4g27190-like_LRR"/>
</dbReference>
<name>A0A9K3ENL4_HELAN</name>
<dbReference type="GO" id="GO:0043531">
    <property type="term" value="F:ADP binding"/>
    <property type="evidence" value="ECO:0007669"/>
    <property type="project" value="InterPro"/>
</dbReference>
<feature type="domain" description="NB-ARC" evidence="7">
    <location>
        <begin position="230"/>
        <end position="398"/>
    </location>
</feature>
<dbReference type="FunFam" id="3.40.50.300:FF:001091">
    <property type="entry name" value="Probable disease resistance protein At1g61300"/>
    <property type="match status" value="1"/>
</dbReference>
<feature type="domain" description="Disease resistance protein winged helix" evidence="10">
    <location>
        <begin position="493"/>
        <end position="561"/>
    </location>
</feature>
<dbReference type="InterPro" id="IPR056789">
    <property type="entry name" value="LRR_R13L1-DRL21"/>
</dbReference>
<keyword evidence="12" id="KW-0378">Hydrolase</keyword>
<gene>
    <name evidence="12" type="ORF">HanXRQr2_Chr13g0617681</name>
</gene>
<proteinExistence type="inferred from homology"/>
<dbReference type="Gene3D" id="1.10.10.10">
    <property type="entry name" value="Winged helix-like DNA-binding domain superfamily/Winged helix DNA-binding domain"/>
    <property type="match status" value="1"/>
</dbReference>
<dbReference type="Pfam" id="PF23559">
    <property type="entry name" value="WHD_DRP"/>
    <property type="match status" value="1"/>
</dbReference>
<dbReference type="Proteomes" id="UP000215914">
    <property type="component" value="Unassembled WGS sequence"/>
</dbReference>
<dbReference type="GO" id="GO:0005524">
    <property type="term" value="F:ATP binding"/>
    <property type="evidence" value="ECO:0007669"/>
    <property type="project" value="UniProtKB-KW"/>
</dbReference>
<keyword evidence="4" id="KW-0547">Nucleotide-binding</keyword>
<evidence type="ECO:0000259" key="10">
    <source>
        <dbReference type="Pfam" id="PF23559"/>
    </source>
</evidence>
<dbReference type="InterPro" id="IPR041118">
    <property type="entry name" value="Rx_N"/>
</dbReference>
<evidence type="ECO:0000259" key="8">
    <source>
        <dbReference type="Pfam" id="PF18052"/>
    </source>
</evidence>
<dbReference type="InterPro" id="IPR002182">
    <property type="entry name" value="NB-ARC"/>
</dbReference>
<keyword evidence="2" id="KW-0433">Leucine-rich repeat</keyword>
<dbReference type="GO" id="GO:0006952">
    <property type="term" value="P:defense response"/>
    <property type="evidence" value="ECO:0007669"/>
    <property type="project" value="UniProtKB-KW"/>
</dbReference>
<dbReference type="InterPro" id="IPR058922">
    <property type="entry name" value="WHD_DRP"/>
</dbReference>
<dbReference type="Gene3D" id="1.20.5.4130">
    <property type="match status" value="1"/>
</dbReference>
<evidence type="ECO:0000256" key="6">
    <source>
        <dbReference type="ARBA" id="ARBA00022840"/>
    </source>
</evidence>
<evidence type="ECO:0000256" key="4">
    <source>
        <dbReference type="ARBA" id="ARBA00022741"/>
    </source>
</evidence>
<comment type="caution">
    <text evidence="12">The sequence shown here is derived from an EMBL/GenBank/DDBJ whole genome shotgun (WGS) entry which is preliminary data.</text>
</comment>
<dbReference type="GO" id="GO:0016787">
    <property type="term" value="F:hydrolase activity"/>
    <property type="evidence" value="ECO:0007669"/>
    <property type="project" value="UniProtKB-KW"/>
</dbReference>
<evidence type="ECO:0000259" key="9">
    <source>
        <dbReference type="Pfam" id="PF23247"/>
    </source>
</evidence>
<dbReference type="Pfam" id="PF18052">
    <property type="entry name" value="Rx_N"/>
    <property type="match status" value="1"/>
</dbReference>
<dbReference type="PRINTS" id="PR00364">
    <property type="entry name" value="DISEASERSIST"/>
</dbReference>
<dbReference type="InterPro" id="IPR032675">
    <property type="entry name" value="LRR_dom_sf"/>
</dbReference>
<reference evidence="12" key="1">
    <citation type="journal article" date="2017" name="Nature">
        <title>The sunflower genome provides insights into oil metabolism, flowering and Asterid evolution.</title>
        <authorList>
            <person name="Badouin H."/>
            <person name="Gouzy J."/>
            <person name="Grassa C.J."/>
            <person name="Murat F."/>
            <person name="Staton S.E."/>
            <person name="Cottret L."/>
            <person name="Lelandais-Briere C."/>
            <person name="Owens G.L."/>
            <person name="Carrere S."/>
            <person name="Mayjonade B."/>
            <person name="Legrand L."/>
            <person name="Gill N."/>
            <person name="Kane N.C."/>
            <person name="Bowers J.E."/>
            <person name="Hubner S."/>
            <person name="Bellec A."/>
            <person name="Berard A."/>
            <person name="Berges H."/>
            <person name="Blanchet N."/>
            <person name="Boniface M.C."/>
            <person name="Brunel D."/>
            <person name="Catrice O."/>
            <person name="Chaidir N."/>
            <person name="Claudel C."/>
            <person name="Donnadieu C."/>
            <person name="Faraut T."/>
            <person name="Fievet G."/>
            <person name="Helmstetter N."/>
            <person name="King M."/>
            <person name="Knapp S.J."/>
            <person name="Lai Z."/>
            <person name="Le Paslier M.C."/>
            <person name="Lippi Y."/>
            <person name="Lorenzon L."/>
            <person name="Mandel J.R."/>
            <person name="Marage G."/>
            <person name="Marchand G."/>
            <person name="Marquand E."/>
            <person name="Bret-Mestries E."/>
            <person name="Morien E."/>
            <person name="Nambeesan S."/>
            <person name="Nguyen T."/>
            <person name="Pegot-Espagnet P."/>
            <person name="Pouilly N."/>
            <person name="Raftis F."/>
            <person name="Sallet E."/>
            <person name="Schiex T."/>
            <person name="Thomas J."/>
            <person name="Vandecasteele C."/>
            <person name="Vares D."/>
            <person name="Vear F."/>
            <person name="Vautrin S."/>
            <person name="Crespi M."/>
            <person name="Mangin B."/>
            <person name="Burke J.M."/>
            <person name="Salse J."/>
            <person name="Munos S."/>
            <person name="Vincourt P."/>
            <person name="Rieseberg L.H."/>
            <person name="Langlade N.B."/>
        </authorList>
    </citation>
    <scope>NUCLEOTIDE SEQUENCE</scope>
    <source>
        <tissue evidence="12">Leaves</tissue>
    </source>
</reference>
<evidence type="ECO:0000256" key="2">
    <source>
        <dbReference type="ARBA" id="ARBA00022614"/>
    </source>
</evidence>
<evidence type="ECO:0000256" key="1">
    <source>
        <dbReference type="ARBA" id="ARBA00008894"/>
    </source>
</evidence>
<dbReference type="SUPFAM" id="SSF52540">
    <property type="entry name" value="P-loop containing nucleoside triphosphate hydrolases"/>
    <property type="match status" value="1"/>
</dbReference>
<dbReference type="Gene3D" id="3.40.50.300">
    <property type="entry name" value="P-loop containing nucleotide triphosphate hydrolases"/>
    <property type="match status" value="1"/>
</dbReference>
<dbReference type="Pfam" id="PF00931">
    <property type="entry name" value="NB-ARC"/>
    <property type="match status" value="1"/>
</dbReference>
<dbReference type="Gramene" id="mRNA:HanXRQr2_Chr13g0617681">
    <property type="protein sequence ID" value="CDS:HanXRQr2_Chr13g0617681.1"/>
    <property type="gene ID" value="HanXRQr2_Chr13g0617681"/>
</dbReference>
<keyword evidence="6" id="KW-0067">ATP-binding</keyword>